<reference evidence="15 16" key="1">
    <citation type="submission" date="2020-10" db="EMBL/GenBank/DDBJ databases">
        <title>Ca. Dormibacterota MAGs.</title>
        <authorList>
            <person name="Montgomery K."/>
        </authorList>
    </citation>
    <scope>NUCLEOTIDE SEQUENCE [LARGE SCALE GENOMIC DNA]</scope>
    <source>
        <strain evidence="15">SC8811_S16_3</strain>
    </source>
</reference>
<evidence type="ECO:0000256" key="10">
    <source>
        <dbReference type="ARBA" id="ARBA00022989"/>
    </source>
</evidence>
<evidence type="ECO:0000256" key="13">
    <source>
        <dbReference type="SAM" id="MobiDB-lite"/>
    </source>
</evidence>
<keyword evidence="5" id="KW-0328">Glycosyltransferase</keyword>
<feature type="domain" description="Glycosyltransferase 2-like" evidence="14">
    <location>
        <begin position="54"/>
        <end position="220"/>
    </location>
</feature>
<keyword evidence="11" id="KW-0472">Membrane</keyword>
<dbReference type="AlphaFoldDB" id="A0A934KBY8"/>
<dbReference type="InterPro" id="IPR029044">
    <property type="entry name" value="Nucleotide-diphossugar_trans"/>
</dbReference>
<dbReference type="CDD" id="cd04188">
    <property type="entry name" value="DPG_synthase"/>
    <property type="match status" value="1"/>
</dbReference>
<evidence type="ECO:0000256" key="7">
    <source>
        <dbReference type="ARBA" id="ARBA00022692"/>
    </source>
</evidence>
<evidence type="ECO:0000256" key="12">
    <source>
        <dbReference type="ARBA" id="ARBA00045097"/>
    </source>
</evidence>
<dbReference type="Proteomes" id="UP000620075">
    <property type="component" value="Unassembled WGS sequence"/>
</dbReference>
<comment type="similarity">
    <text evidence="3">Belongs to the glycosyltransferase 2 family.</text>
</comment>
<feature type="region of interest" description="Disordered" evidence="13">
    <location>
        <begin position="1"/>
        <end position="24"/>
    </location>
</feature>
<evidence type="ECO:0000256" key="8">
    <source>
        <dbReference type="ARBA" id="ARBA00022824"/>
    </source>
</evidence>
<sequence>MSKKRRGLRPTDARRRFAPGTPPAARLTAGHLLAPSWARDLASGRPAKTAVVDVVIPVFNEERALSASVHRLWAYLEAQLPVAWRIVIADNASTDQTWLAAQHLTDTLPHVEAIHLDRKGRGLALKTAWLNSDADVLSYMDVDLSTNLESFLPLLAPLLTGHSDVAIGTRLAPRARVTRQLKREVLSRGYNGLIRTGFGAGFSDAQCGFKAIRASAARKLLPLVEDCSWFFDTELLLLAERNGMRIFEVPVDWVEDLDSRVVIRRTVAEDLQGLWRLRRAFWRGDGVTRDGVGDLLASGLT</sequence>
<comment type="subcellular location">
    <subcellularLocation>
        <location evidence="1">Endoplasmic reticulum membrane</location>
        <topology evidence="1">Single-pass membrane protein</topology>
    </subcellularLocation>
</comment>
<dbReference type="EMBL" id="JAEKNQ010000040">
    <property type="protein sequence ID" value="MBJ7603669.1"/>
    <property type="molecule type" value="Genomic_DNA"/>
</dbReference>
<gene>
    <name evidence="15" type="ORF">JF888_10835</name>
</gene>
<comment type="pathway">
    <text evidence="2">Protein modification; protein glycosylation.</text>
</comment>
<evidence type="ECO:0000256" key="6">
    <source>
        <dbReference type="ARBA" id="ARBA00022679"/>
    </source>
</evidence>
<dbReference type="PANTHER" id="PTHR10859">
    <property type="entry name" value="GLYCOSYL TRANSFERASE"/>
    <property type="match status" value="1"/>
</dbReference>
<dbReference type="InterPro" id="IPR035518">
    <property type="entry name" value="DPG_synthase"/>
</dbReference>
<evidence type="ECO:0000256" key="9">
    <source>
        <dbReference type="ARBA" id="ARBA00022968"/>
    </source>
</evidence>
<evidence type="ECO:0000256" key="11">
    <source>
        <dbReference type="ARBA" id="ARBA00023136"/>
    </source>
</evidence>
<name>A0A934KBY8_9BACT</name>
<evidence type="ECO:0000256" key="1">
    <source>
        <dbReference type="ARBA" id="ARBA00004389"/>
    </source>
</evidence>
<evidence type="ECO:0000313" key="16">
    <source>
        <dbReference type="Proteomes" id="UP000620075"/>
    </source>
</evidence>
<evidence type="ECO:0000256" key="5">
    <source>
        <dbReference type="ARBA" id="ARBA00022676"/>
    </source>
</evidence>
<keyword evidence="10" id="KW-1133">Transmembrane helix</keyword>
<dbReference type="GO" id="GO:0004581">
    <property type="term" value="F:dolichyl-phosphate beta-glucosyltransferase activity"/>
    <property type="evidence" value="ECO:0007669"/>
    <property type="project" value="UniProtKB-EC"/>
</dbReference>
<keyword evidence="7" id="KW-0812">Transmembrane</keyword>
<protein>
    <recommendedName>
        <fullName evidence="4">dolichyl-phosphate beta-glucosyltransferase</fullName>
        <ecNumber evidence="4">2.4.1.117</ecNumber>
    </recommendedName>
</protein>
<dbReference type="EC" id="2.4.1.117" evidence="4"/>
<comment type="catalytic activity">
    <reaction evidence="12">
        <text>a di-trans,poly-cis-dolichyl phosphate + UDP-alpha-D-glucose = a di-trans,poly-cis-dolichyl beta-D-glucosyl phosphate + UDP</text>
        <dbReference type="Rhea" id="RHEA:15401"/>
        <dbReference type="Rhea" id="RHEA-COMP:19498"/>
        <dbReference type="Rhea" id="RHEA-COMP:19502"/>
        <dbReference type="ChEBI" id="CHEBI:57525"/>
        <dbReference type="ChEBI" id="CHEBI:57683"/>
        <dbReference type="ChEBI" id="CHEBI:58223"/>
        <dbReference type="ChEBI" id="CHEBI:58885"/>
        <dbReference type="EC" id="2.4.1.117"/>
    </reaction>
    <physiologicalReaction direction="left-to-right" evidence="12">
        <dbReference type="Rhea" id="RHEA:15402"/>
    </physiologicalReaction>
</comment>
<keyword evidence="9" id="KW-0735">Signal-anchor</keyword>
<dbReference type="Gene3D" id="3.90.550.10">
    <property type="entry name" value="Spore Coat Polysaccharide Biosynthesis Protein SpsA, Chain A"/>
    <property type="match status" value="1"/>
</dbReference>
<comment type="caution">
    <text evidence="15">The sequence shown here is derived from an EMBL/GenBank/DDBJ whole genome shotgun (WGS) entry which is preliminary data.</text>
</comment>
<dbReference type="GO" id="GO:0006487">
    <property type="term" value="P:protein N-linked glycosylation"/>
    <property type="evidence" value="ECO:0007669"/>
    <property type="project" value="TreeGrafter"/>
</dbReference>
<evidence type="ECO:0000256" key="4">
    <source>
        <dbReference type="ARBA" id="ARBA00012583"/>
    </source>
</evidence>
<dbReference type="InterPro" id="IPR001173">
    <property type="entry name" value="Glyco_trans_2-like"/>
</dbReference>
<evidence type="ECO:0000256" key="2">
    <source>
        <dbReference type="ARBA" id="ARBA00004922"/>
    </source>
</evidence>
<organism evidence="15 16">
    <name type="scientific">Candidatus Dormiibacter inghamiae</name>
    <dbReference type="NCBI Taxonomy" id="3127013"/>
    <lineage>
        <taxon>Bacteria</taxon>
        <taxon>Bacillati</taxon>
        <taxon>Candidatus Dormiibacterota</taxon>
        <taxon>Candidatus Dormibacteria</taxon>
        <taxon>Candidatus Dormibacterales</taxon>
        <taxon>Candidatus Dormibacteraceae</taxon>
        <taxon>Candidatus Dormiibacter</taxon>
    </lineage>
</organism>
<dbReference type="Pfam" id="PF00535">
    <property type="entry name" value="Glycos_transf_2"/>
    <property type="match status" value="1"/>
</dbReference>
<proteinExistence type="inferred from homology"/>
<keyword evidence="8" id="KW-0256">Endoplasmic reticulum</keyword>
<evidence type="ECO:0000313" key="15">
    <source>
        <dbReference type="EMBL" id="MBJ7603669.1"/>
    </source>
</evidence>
<dbReference type="PANTHER" id="PTHR10859:SF91">
    <property type="entry name" value="DOLICHYL-PHOSPHATE BETA-GLUCOSYLTRANSFERASE"/>
    <property type="match status" value="1"/>
</dbReference>
<accession>A0A934KBY8</accession>
<evidence type="ECO:0000259" key="14">
    <source>
        <dbReference type="Pfam" id="PF00535"/>
    </source>
</evidence>
<dbReference type="SUPFAM" id="SSF53448">
    <property type="entry name" value="Nucleotide-diphospho-sugar transferases"/>
    <property type="match status" value="1"/>
</dbReference>
<keyword evidence="6" id="KW-0808">Transferase</keyword>
<evidence type="ECO:0000256" key="3">
    <source>
        <dbReference type="ARBA" id="ARBA00006739"/>
    </source>
</evidence>